<reference evidence="2 3" key="1">
    <citation type="submission" date="2019-07" db="EMBL/GenBank/DDBJ databases">
        <title>Lentzea xizangensis sp. nov., isolated from Qinghai-Tibetan Plateau Soils.</title>
        <authorList>
            <person name="Huang J."/>
        </authorList>
    </citation>
    <scope>NUCLEOTIDE SEQUENCE [LARGE SCALE GENOMIC DNA]</scope>
    <source>
        <strain evidence="2 3">FXJ1.1311</strain>
    </source>
</reference>
<feature type="compositionally biased region" description="Basic and acidic residues" evidence="1">
    <location>
        <begin position="162"/>
        <end position="171"/>
    </location>
</feature>
<protein>
    <submittedName>
        <fullName evidence="2">DUF3618 domain-containing protein</fullName>
    </submittedName>
</protein>
<sequence>MGTTPDQIRREIDMTRAELVDDANRLVDRTSPRRIAQRRVRGARRGLIALRDTVMGTTADTTSTVRDQAHQAKDAVAEGAERAAEAVQDAPQQAMRQTQGNPIAAGLIAFGGGLLVASLLPRSEAEQQFVQEIGDRASDAIEPVKDAIGEAAQHLKEEVKSDVRDAADEVKQTASDAVATTTEHAKASAKEVADHGREAAREVKS</sequence>
<gene>
    <name evidence="2" type="ORF">FKR81_02390</name>
</gene>
<accession>A0A563F0X9</accession>
<dbReference type="Proteomes" id="UP000316639">
    <property type="component" value="Unassembled WGS sequence"/>
</dbReference>
<dbReference type="Gene3D" id="1.20.120.20">
    <property type="entry name" value="Apolipoprotein"/>
    <property type="match status" value="1"/>
</dbReference>
<dbReference type="Pfam" id="PF12277">
    <property type="entry name" value="DUF3618"/>
    <property type="match status" value="1"/>
</dbReference>
<dbReference type="RefSeq" id="WP_146349232.1">
    <property type="nucleotide sequence ID" value="NZ_VOBR01000002.1"/>
</dbReference>
<comment type="caution">
    <text evidence="2">The sequence shown here is derived from an EMBL/GenBank/DDBJ whole genome shotgun (WGS) entry which is preliminary data.</text>
</comment>
<dbReference type="AlphaFoldDB" id="A0A563F0X9"/>
<dbReference type="OrthoDB" id="3218417at2"/>
<evidence type="ECO:0000256" key="1">
    <source>
        <dbReference type="SAM" id="MobiDB-lite"/>
    </source>
</evidence>
<feature type="region of interest" description="Disordered" evidence="1">
    <location>
        <begin position="162"/>
        <end position="205"/>
    </location>
</feature>
<evidence type="ECO:0000313" key="3">
    <source>
        <dbReference type="Proteomes" id="UP000316639"/>
    </source>
</evidence>
<feature type="compositionally biased region" description="Basic and acidic residues" evidence="1">
    <location>
        <begin position="183"/>
        <end position="205"/>
    </location>
</feature>
<dbReference type="InterPro" id="IPR022062">
    <property type="entry name" value="DUF3618"/>
</dbReference>
<keyword evidence="3" id="KW-1185">Reference proteome</keyword>
<organism evidence="2 3">
    <name type="scientific">Lentzea tibetensis</name>
    <dbReference type="NCBI Taxonomy" id="2591470"/>
    <lineage>
        <taxon>Bacteria</taxon>
        <taxon>Bacillati</taxon>
        <taxon>Actinomycetota</taxon>
        <taxon>Actinomycetes</taxon>
        <taxon>Pseudonocardiales</taxon>
        <taxon>Pseudonocardiaceae</taxon>
        <taxon>Lentzea</taxon>
    </lineage>
</organism>
<feature type="compositionally biased region" description="Polar residues" evidence="1">
    <location>
        <begin position="172"/>
        <end position="182"/>
    </location>
</feature>
<evidence type="ECO:0000313" key="2">
    <source>
        <dbReference type="EMBL" id="TWP53636.1"/>
    </source>
</evidence>
<proteinExistence type="predicted"/>
<dbReference type="EMBL" id="VOBR01000002">
    <property type="protein sequence ID" value="TWP53636.1"/>
    <property type="molecule type" value="Genomic_DNA"/>
</dbReference>
<name>A0A563F0X9_9PSEU</name>